<protein>
    <submittedName>
        <fullName evidence="3">Uncharacterized protein</fullName>
    </submittedName>
</protein>
<keyword evidence="2" id="KW-0472">Membrane</keyword>
<reference evidence="3" key="1">
    <citation type="submission" date="2022-12" db="EMBL/GenBank/DDBJ databases">
        <authorList>
            <person name="Webb A."/>
        </authorList>
    </citation>
    <scope>NUCLEOTIDE SEQUENCE</scope>
    <source>
        <strain evidence="3">Hp1</strain>
    </source>
</reference>
<feature type="transmembrane region" description="Helical" evidence="2">
    <location>
        <begin position="36"/>
        <end position="60"/>
    </location>
</feature>
<feature type="transmembrane region" description="Helical" evidence="2">
    <location>
        <begin position="203"/>
        <end position="222"/>
    </location>
</feature>
<feature type="transmembrane region" description="Helical" evidence="2">
    <location>
        <begin position="242"/>
        <end position="260"/>
    </location>
</feature>
<keyword evidence="4" id="KW-1185">Reference proteome</keyword>
<dbReference type="AlphaFoldDB" id="A0AAV0TT84"/>
<evidence type="ECO:0000313" key="3">
    <source>
        <dbReference type="EMBL" id="CAI5725428.1"/>
    </source>
</evidence>
<dbReference type="Proteomes" id="UP001162031">
    <property type="component" value="Unassembled WGS sequence"/>
</dbReference>
<feature type="region of interest" description="Disordered" evidence="1">
    <location>
        <begin position="1"/>
        <end position="25"/>
    </location>
</feature>
<evidence type="ECO:0000256" key="1">
    <source>
        <dbReference type="SAM" id="MobiDB-lite"/>
    </source>
</evidence>
<feature type="transmembrane region" description="Helical" evidence="2">
    <location>
        <begin position="118"/>
        <end position="137"/>
    </location>
</feature>
<evidence type="ECO:0000256" key="2">
    <source>
        <dbReference type="SAM" id="Phobius"/>
    </source>
</evidence>
<proteinExistence type="predicted"/>
<keyword evidence="2" id="KW-0812">Transmembrane</keyword>
<feature type="transmembrane region" description="Helical" evidence="2">
    <location>
        <begin position="164"/>
        <end position="182"/>
    </location>
</feature>
<comment type="caution">
    <text evidence="3">The sequence shown here is derived from an EMBL/GenBank/DDBJ whole genome shotgun (WGS) entry which is preliminary data.</text>
</comment>
<sequence>MVHRRSTRTATKAPPPPRSSSKMKQNAIASSSSVRLFMCSVILPNLLMVAVALVAVWFEVTTSDFYVQSAELLSLLKRSFIFWVCLAVRMQLKDFVTPPEHTRRAPSLWKEGRRHTRALFAAVAANLLGTTIIRPVFGAAPQFEDTVRLVVPIYFLVEVVVDGLRFPLPLLTTVVGLSVSWLKAVTIPKLVMEWQSTTSAHPIAFLAISTANLYASGLVLRYLANYARTRRVLDVSMETVTFLVKSVGTSAAVAVVAYVANHLMANKERVLEARALYFIVAWFVLDKYWKKAVRELLIYLCLSKEKSKGE</sequence>
<organism evidence="3 4">
    <name type="scientific">Hyaloperonospora brassicae</name>
    <name type="common">Brassica downy mildew</name>
    <name type="synonym">Peronospora brassicae</name>
    <dbReference type="NCBI Taxonomy" id="162125"/>
    <lineage>
        <taxon>Eukaryota</taxon>
        <taxon>Sar</taxon>
        <taxon>Stramenopiles</taxon>
        <taxon>Oomycota</taxon>
        <taxon>Peronosporomycetes</taxon>
        <taxon>Peronosporales</taxon>
        <taxon>Peronosporaceae</taxon>
        <taxon>Hyaloperonospora</taxon>
    </lineage>
</organism>
<gene>
    <name evidence="3" type="ORF">HBR001_LOCUS3600</name>
</gene>
<accession>A0AAV0TT84</accession>
<name>A0AAV0TT84_HYABA</name>
<evidence type="ECO:0000313" key="4">
    <source>
        <dbReference type="Proteomes" id="UP001162031"/>
    </source>
</evidence>
<keyword evidence="2" id="KW-1133">Transmembrane helix</keyword>
<dbReference type="EMBL" id="CANTFL010000608">
    <property type="protein sequence ID" value="CAI5725428.1"/>
    <property type="molecule type" value="Genomic_DNA"/>
</dbReference>